<accession>A0A941GFX6</accession>
<feature type="binding site" evidence="2">
    <location>
        <position position="269"/>
    </location>
    <ligand>
        <name>Zn(2+)</name>
        <dbReference type="ChEBI" id="CHEBI:29105"/>
        <note>catalytic</note>
    </ligand>
</feature>
<gene>
    <name evidence="4" type="ORF">KD144_19960</name>
</gene>
<feature type="binding site" evidence="2">
    <location>
        <position position="286"/>
    </location>
    <ligand>
        <name>Zn(2+)</name>
        <dbReference type="ChEBI" id="CHEBI:29105"/>
        <note>catalytic</note>
    </ligand>
</feature>
<keyword evidence="2" id="KW-0479">Metal-binding</keyword>
<feature type="active site" description="Proton donor" evidence="1">
    <location>
        <position position="338"/>
    </location>
</feature>
<dbReference type="RefSeq" id="WP_101729713.1">
    <property type="nucleotide sequence ID" value="NZ_JAGTPX020000027.1"/>
</dbReference>
<evidence type="ECO:0000259" key="3">
    <source>
        <dbReference type="Pfam" id="PF01433"/>
    </source>
</evidence>
<dbReference type="EMBL" id="JAGTPX010000027">
    <property type="protein sequence ID" value="MBR8671812.1"/>
    <property type="molecule type" value="Genomic_DNA"/>
</dbReference>
<protein>
    <recommendedName>
        <fullName evidence="3">Peptidase M1 membrane alanine aminopeptidase domain-containing protein</fullName>
    </recommendedName>
</protein>
<dbReference type="InterPro" id="IPR034015">
    <property type="entry name" value="M1_LTA4H"/>
</dbReference>
<sequence>MSYSIYHIDLKIDVENHFLSSNVELTYYCNAPLTKEFHFYIYKDLQVEEVICDRNFTYEISSQIANWSPFVLESKLIKLSLNEPIHEGFIQMNFQYKGFIDIVSEYGVNRLSKNWIELGLYTPWFPLAENMEEAVFNVRIDIEDGYEVINSKREGEYLMIRQPFESQDCTVIASNSFKCIKNKSINPKVKVYYTADQYETSAYQITNWVSIILDKYQRFGMVEIPELSLVIAPREDGGGYARKGLIVLIPNDYEEDEDYFTFIAHELAHLWWYRAKTDSWQDWLNESFAEYSALLALREIFGEHHFTKKMKNHLHESKGLPPIRNISRNDNQVRKVLYVKGPVVLYELEKHIGREKFAELLHKVYGKKVTTTKEFLEQLEWIATTKAKDFFEKLLIK</sequence>
<dbReference type="PANTHER" id="PTHR45726:SF3">
    <property type="entry name" value="LEUKOTRIENE A-4 HYDROLASE"/>
    <property type="match status" value="1"/>
</dbReference>
<dbReference type="InterPro" id="IPR014782">
    <property type="entry name" value="Peptidase_M1_dom"/>
</dbReference>
<dbReference type="GO" id="GO:0008237">
    <property type="term" value="F:metallopeptidase activity"/>
    <property type="evidence" value="ECO:0007669"/>
    <property type="project" value="InterPro"/>
</dbReference>
<dbReference type="SUPFAM" id="SSF55486">
    <property type="entry name" value="Metalloproteases ('zincins'), catalytic domain"/>
    <property type="match status" value="1"/>
</dbReference>
<feature type="domain" description="Peptidase M1 membrane alanine aminopeptidase" evidence="3">
    <location>
        <begin position="253"/>
        <end position="390"/>
    </location>
</feature>
<dbReference type="Pfam" id="PF01433">
    <property type="entry name" value="Peptidase_M1"/>
    <property type="match status" value="1"/>
</dbReference>
<feature type="binding site" evidence="2">
    <location>
        <position position="265"/>
    </location>
    <ligand>
        <name>Zn(2+)</name>
        <dbReference type="ChEBI" id="CHEBI:29105"/>
        <note>catalytic</note>
    </ligand>
</feature>
<keyword evidence="2" id="KW-0862">Zinc</keyword>
<dbReference type="GO" id="GO:0008270">
    <property type="term" value="F:zinc ion binding"/>
    <property type="evidence" value="ECO:0007669"/>
    <property type="project" value="InterPro"/>
</dbReference>
<comment type="caution">
    <text evidence="4">The sequence shown here is derived from an EMBL/GenBank/DDBJ whole genome shotgun (WGS) entry which is preliminary data.</text>
</comment>
<evidence type="ECO:0000256" key="1">
    <source>
        <dbReference type="PIRSR" id="PIRSR634015-1"/>
    </source>
</evidence>
<dbReference type="PANTHER" id="PTHR45726">
    <property type="entry name" value="LEUKOTRIENE A-4 HYDROLASE"/>
    <property type="match status" value="1"/>
</dbReference>
<evidence type="ECO:0000313" key="4">
    <source>
        <dbReference type="EMBL" id="MBR8671812.1"/>
    </source>
</evidence>
<proteinExistence type="predicted"/>
<organism evidence="4">
    <name type="scientific">Niallia circulans</name>
    <name type="common">Bacillus circulans</name>
    <dbReference type="NCBI Taxonomy" id="1397"/>
    <lineage>
        <taxon>Bacteria</taxon>
        <taxon>Bacillati</taxon>
        <taxon>Bacillota</taxon>
        <taxon>Bacilli</taxon>
        <taxon>Bacillales</taxon>
        <taxon>Bacillaceae</taxon>
        <taxon>Niallia</taxon>
    </lineage>
</organism>
<feature type="active site" description="Proton acceptor" evidence="1">
    <location>
        <position position="266"/>
    </location>
</feature>
<dbReference type="InterPro" id="IPR027268">
    <property type="entry name" value="Peptidase_M4/M1_CTD_sf"/>
</dbReference>
<reference evidence="4" key="1">
    <citation type="submission" date="2021-04" db="EMBL/GenBank/DDBJ databases">
        <title>Genomic analysis of electroactive and textile dye degrading Bacillus circulans strain: DC10 isolated from constructed wetland-microbial fuel cells treating textile dye wastewaters.</title>
        <authorList>
            <person name="Patel D.U."/>
            <person name="Desai C.R."/>
        </authorList>
    </citation>
    <scope>NUCLEOTIDE SEQUENCE</scope>
    <source>
        <strain evidence="4">DC10</strain>
    </source>
</reference>
<dbReference type="Gene3D" id="1.10.390.10">
    <property type="entry name" value="Neutral Protease Domain 2"/>
    <property type="match status" value="1"/>
</dbReference>
<dbReference type="AlphaFoldDB" id="A0A941GFX6"/>
<comment type="cofactor">
    <cofactor evidence="2">
        <name>Zn(2+)</name>
        <dbReference type="ChEBI" id="CHEBI:29105"/>
    </cofactor>
    <text evidence="2">Binds 1 zinc ion per subunit.</text>
</comment>
<evidence type="ECO:0000256" key="2">
    <source>
        <dbReference type="PIRSR" id="PIRSR634015-3"/>
    </source>
</evidence>
<name>A0A941GFX6_NIACI</name>